<dbReference type="InterPro" id="IPR010499">
    <property type="entry name" value="AraC_E-bd"/>
</dbReference>
<dbReference type="SUPFAM" id="SSF55136">
    <property type="entry name" value="Probable bacterial effector-binding domain"/>
    <property type="match status" value="1"/>
</dbReference>
<dbReference type="Gene3D" id="3.20.80.10">
    <property type="entry name" value="Regulatory factor, effector binding domain"/>
    <property type="match status" value="1"/>
</dbReference>
<dbReference type="InterPro" id="IPR050908">
    <property type="entry name" value="SmbC-like"/>
</dbReference>
<dbReference type="Pfam" id="PF06445">
    <property type="entry name" value="GyrI-like"/>
    <property type="match status" value="1"/>
</dbReference>
<dbReference type="PANTHER" id="PTHR40055">
    <property type="entry name" value="TRANSCRIPTIONAL REGULATOR YGIV-RELATED"/>
    <property type="match status" value="1"/>
</dbReference>
<organism evidence="2 3">
    <name type="scientific">Chitinimonas lacunae</name>
    <dbReference type="NCBI Taxonomy" id="1963018"/>
    <lineage>
        <taxon>Bacteria</taxon>
        <taxon>Pseudomonadati</taxon>
        <taxon>Pseudomonadota</taxon>
        <taxon>Betaproteobacteria</taxon>
        <taxon>Neisseriales</taxon>
        <taxon>Chitinibacteraceae</taxon>
        <taxon>Chitinimonas</taxon>
    </lineage>
</organism>
<dbReference type="PANTHER" id="PTHR40055:SF1">
    <property type="entry name" value="TRANSCRIPTIONAL REGULATOR YGIV-RELATED"/>
    <property type="match status" value="1"/>
</dbReference>
<evidence type="ECO:0000313" key="3">
    <source>
        <dbReference type="Proteomes" id="UP001595791"/>
    </source>
</evidence>
<gene>
    <name evidence="2" type="ORF">ACFOW7_14385</name>
</gene>
<dbReference type="RefSeq" id="WP_378165450.1">
    <property type="nucleotide sequence ID" value="NZ_JBHSBU010000001.1"/>
</dbReference>
<sequence length="163" mass="18099">MQQPEIRQLDPFPVAYFRRYGRDSDSGDLPGAAQQAWNAFHAFAVPRGLVREGAEMLGVCQSDPMTTPPADIAYDACIADVGRRLTGHDEPQAGMIEGGRYAVFTYRGGYDGLGDAWHRVHSELLPASGHTPRHAPAFEWYRVFPAMAANPEDWVTELWVPVQ</sequence>
<accession>A0ABV8MUK5</accession>
<comment type="caution">
    <text evidence="2">The sequence shown here is derived from an EMBL/GenBank/DDBJ whole genome shotgun (WGS) entry which is preliminary data.</text>
</comment>
<keyword evidence="3" id="KW-1185">Reference proteome</keyword>
<evidence type="ECO:0000259" key="1">
    <source>
        <dbReference type="SMART" id="SM00871"/>
    </source>
</evidence>
<proteinExistence type="predicted"/>
<reference evidence="3" key="1">
    <citation type="journal article" date="2019" name="Int. J. Syst. Evol. Microbiol.">
        <title>The Global Catalogue of Microorganisms (GCM) 10K type strain sequencing project: providing services to taxonomists for standard genome sequencing and annotation.</title>
        <authorList>
            <consortium name="The Broad Institute Genomics Platform"/>
            <consortium name="The Broad Institute Genome Sequencing Center for Infectious Disease"/>
            <person name="Wu L."/>
            <person name="Ma J."/>
        </authorList>
    </citation>
    <scope>NUCLEOTIDE SEQUENCE [LARGE SCALE GENOMIC DNA]</scope>
    <source>
        <strain evidence="3">LMG 29894</strain>
    </source>
</reference>
<evidence type="ECO:0000313" key="2">
    <source>
        <dbReference type="EMBL" id="MFC4160525.1"/>
    </source>
</evidence>
<dbReference type="Proteomes" id="UP001595791">
    <property type="component" value="Unassembled WGS sequence"/>
</dbReference>
<dbReference type="EMBL" id="JBHSBU010000001">
    <property type="protein sequence ID" value="MFC4160525.1"/>
    <property type="molecule type" value="Genomic_DNA"/>
</dbReference>
<dbReference type="InterPro" id="IPR011256">
    <property type="entry name" value="Reg_factor_effector_dom_sf"/>
</dbReference>
<name>A0ABV8MUK5_9NEIS</name>
<dbReference type="SMART" id="SM00871">
    <property type="entry name" value="AraC_E_bind"/>
    <property type="match status" value="1"/>
</dbReference>
<dbReference type="InterPro" id="IPR029442">
    <property type="entry name" value="GyrI-like"/>
</dbReference>
<feature type="domain" description="AraC effector-binding" evidence="1">
    <location>
        <begin position="2"/>
        <end position="163"/>
    </location>
</feature>
<protein>
    <submittedName>
        <fullName evidence="2">GyrI-like domain-containing protein</fullName>
    </submittedName>
</protein>